<evidence type="ECO:0000259" key="2">
    <source>
        <dbReference type="Pfam" id="PF01757"/>
    </source>
</evidence>
<feature type="domain" description="Acyltransferase 3" evidence="2">
    <location>
        <begin position="5"/>
        <end position="292"/>
    </location>
</feature>
<reference evidence="3 4" key="1">
    <citation type="submission" date="2016-07" db="EMBL/GenBank/DDBJ databases">
        <title>High microdiversification within the ubiquitous acI lineage of Actinobacteria.</title>
        <authorList>
            <person name="Neuenschwander S.M."/>
            <person name="Salcher M."/>
            <person name="Ghai R."/>
            <person name="Pernthaler J."/>
        </authorList>
    </citation>
    <scope>NUCLEOTIDE SEQUENCE [LARGE SCALE GENOMIC DNA]</scope>
    <source>
        <strain evidence="3">MMS-IIA-15</strain>
    </source>
</reference>
<dbReference type="OrthoDB" id="9807745at2"/>
<keyword evidence="1" id="KW-0812">Transmembrane</keyword>
<evidence type="ECO:0000313" key="4">
    <source>
        <dbReference type="Proteomes" id="UP000217186"/>
    </source>
</evidence>
<dbReference type="GO" id="GO:0016747">
    <property type="term" value="F:acyltransferase activity, transferring groups other than amino-acyl groups"/>
    <property type="evidence" value="ECO:0007669"/>
    <property type="project" value="InterPro"/>
</dbReference>
<feature type="transmembrane region" description="Helical" evidence="1">
    <location>
        <begin position="201"/>
        <end position="221"/>
    </location>
</feature>
<feature type="transmembrane region" description="Helical" evidence="1">
    <location>
        <begin position="79"/>
        <end position="98"/>
    </location>
</feature>
<feature type="transmembrane region" description="Helical" evidence="1">
    <location>
        <begin position="139"/>
        <end position="155"/>
    </location>
</feature>
<feature type="transmembrane region" description="Helical" evidence="1">
    <location>
        <begin position="50"/>
        <end position="67"/>
    </location>
</feature>
<dbReference type="Proteomes" id="UP000217186">
    <property type="component" value="Chromosome"/>
</dbReference>
<dbReference type="KEGG" id="pvn:A7sIIA15_06575"/>
<dbReference type="AlphaFoldDB" id="A0A249KUK6"/>
<accession>A0A249KUK6</accession>
<keyword evidence="4" id="KW-1185">Reference proteome</keyword>
<dbReference type="Pfam" id="PF01757">
    <property type="entry name" value="Acyl_transf_3"/>
    <property type="match status" value="1"/>
</dbReference>
<evidence type="ECO:0000313" key="3">
    <source>
        <dbReference type="EMBL" id="ASY20490.1"/>
    </source>
</evidence>
<keyword evidence="1" id="KW-0472">Membrane</keyword>
<dbReference type="GO" id="GO:0000271">
    <property type="term" value="P:polysaccharide biosynthetic process"/>
    <property type="evidence" value="ECO:0007669"/>
    <property type="project" value="TreeGrafter"/>
</dbReference>
<dbReference type="InterPro" id="IPR050879">
    <property type="entry name" value="Acyltransferase_3"/>
</dbReference>
<gene>
    <name evidence="3" type="ORF">A7sIIA15_06575</name>
</gene>
<feature type="transmembrane region" description="Helical" evidence="1">
    <location>
        <begin position="110"/>
        <end position="127"/>
    </location>
</feature>
<feature type="transmembrane region" description="Helical" evidence="1">
    <location>
        <begin position="227"/>
        <end position="244"/>
    </location>
</feature>
<protein>
    <submittedName>
        <fullName evidence="3">Acyltransferase</fullName>
    </submittedName>
</protein>
<keyword evidence="1" id="KW-1133">Transmembrane helix</keyword>
<evidence type="ECO:0000256" key="1">
    <source>
        <dbReference type="SAM" id="Phobius"/>
    </source>
</evidence>
<feature type="transmembrane region" description="Helical" evidence="1">
    <location>
        <begin position="251"/>
        <end position="277"/>
    </location>
</feature>
<proteinExistence type="predicted"/>
<feature type="transmembrane region" description="Helical" evidence="1">
    <location>
        <begin position="289"/>
        <end position="309"/>
    </location>
</feature>
<keyword evidence="3" id="KW-0012">Acyltransferase</keyword>
<organism evidence="3 4">
    <name type="scientific">Candidatus Planktophila vernalis</name>
    <dbReference type="NCBI Taxonomy" id="1884907"/>
    <lineage>
        <taxon>Bacteria</taxon>
        <taxon>Bacillati</taxon>
        <taxon>Actinomycetota</taxon>
        <taxon>Actinomycetes</taxon>
        <taxon>Candidatus Nanopelagicales</taxon>
        <taxon>Candidatus Nanopelagicaceae</taxon>
        <taxon>Candidatus Planktophila</taxon>
    </lineage>
</organism>
<sequence length="324" mass="37244">MSKIANIQVMRGMAALAVTFFHIAGTQRKEGFDTWIFSPFRNWGSWGVDLFFIISGYVMAVSLGQNLQTSTQFLLKRFIRIYPLYFFLTVLFCLISIITPKLFSNFSLEFDWLLASLTMTSGFLGFGEPILGQGWTLEFEALFYILIGLVIFFRQSKRLELLTFLLLLGFCLFGVNTIILEFSFGLFVAKFRREVKKLYRYRLLIIWFGIATLLIQLRYGVETLPRFILIGIPCLLMFLGFILITPAKNTVILYLGEISYSIYLIQFFIIPACFKFFKESSQSEIIADARGIFAVALIIGSSHLTHKFIEVKSAIFLKTVFKLI</sequence>
<dbReference type="RefSeq" id="WP_095686336.1">
    <property type="nucleotide sequence ID" value="NZ_CP016776.1"/>
</dbReference>
<dbReference type="PANTHER" id="PTHR23028">
    <property type="entry name" value="ACETYLTRANSFERASE"/>
    <property type="match status" value="1"/>
</dbReference>
<dbReference type="GO" id="GO:0016020">
    <property type="term" value="C:membrane"/>
    <property type="evidence" value="ECO:0007669"/>
    <property type="project" value="TreeGrafter"/>
</dbReference>
<dbReference type="PANTHER" id="PTHR23028:SF131">
    <property type="entry name" value="BLR2367 PROTEIN"/>
    <property type="match status" value="1"/>
</dbReference>
<dbReference type="EMBL" id="CP016776">
    <property type="protein sequence ID" value="ASY20490.1"/>
    <property type="molecule type" value="Genomic_DNA"/>
</dbReference>
<keyword evidence="3" id="KW-0808">Transferase</keyword>
<feature type="transmembrane region" description="Helical" evidence="1">
    <location>
        <begin position="161"/>
        <end position="189"/>
    </location>
</feature>
<dbReference type="InterPro" id="IPR002656">
    <property type="entry name" value="Acyl_transf_3_dom"/>
</dbReference>
<name>A0A249KUK6_9ACTN</name>